<dbReference type="KEGG" id="aay:WYH_01690"/>
<dbReference type="AlphaFoldDB" id="A0A0F7KU76"/>
<dbReference type="EMBL" id="CP011452">
    <property type="protein sequence ID" value="AKH42726.1"/>
    <property type="molecule type" value="Genomic_DNA"/>
</dbReference>
<dbReference type="STRING" id="1267766.WYH_01690"/>
<evidence type="ECO:0000313" key="2">
    <source>
        <dbReference type="Proteomes" id="UP000034392"/>
    </source>
</evidence>
<protein>
    <submittedName>
        <fullName evidence="1">Uncharacterized protein</fullName>
    </submittedName>
</protein>
<dbReference type="Proteomes" id="UP000034392">
    <property type="component" value="Chromosome"/>
</dbReference>
<dbReference type="OrthoDB" id="9758297at2"/>
<reference evidence="1" key="1">
    <citation type="submission" date="2015-05" db="EMBL/GenBank/DDBJ databases">
        <title>The complete genome of Altererythrobacter atlanticus strain 26DY36.</title>
        <authorList>
            <person name="Wu Y.-H."/>
            <person name="Cheng H."/>
            <person name="Wu X.-W."/>
        </authorList>
    </citation>
    <scope>NUCLEOTIDE SEQUENCE [LARGE SCALE GENOMIC DNA]</scope>
    <source>
        <strain evidence="1">26DY36</strain>
    </source>
</reference>
<name>A0A0F7KU76_9SPHN</name>
<keyword evidence="2" id="KW-1185">Reference proteome</keyword>
<organism evidence="1 2">
    <name type="scientific">Croceibacterium atlanticum</name>
    <dbReference type="NCBI Taxonomy" id="1267766"/>
    <lineage>
        <taxon>Bacteria</taxon>
        <taxon>Pseudomonadati</taxon>
        <taxon>Pseudomonadota</taxon>
        <taxon>Alphaproteobacteria</taxon>
        <taxon>Sphingomonadales</taxon>
        <taxon>Erythrobacteraceae</taxon>
        <taxon>Croceibacterium</taxon>
    </lineage>
</organism>
<proteinExistence type="predicted"/>
<gene>
    <name evidence="1" type="ORF">WYH_01690</name>
</gene>
<sequence>MRTADPTLQTYLDRNVAGATLLVAPETGQPTSGDPIEIVLTGPDMLKLQELSQDVQALLEDEVGVVDVRDNLGSIKGEIALQPNREAFR</sequence>
<accession>A0A0F7KU76</accession>
<dbReference type="RefSeq" id="WP_046903470.1">
    <property type="nucleotide sequence ID" value="NZ_CP011452.2"/>
</dbReference>
<dbReference type="PATRIC" id="fig|1267766.3.peg.1703"/>
<evidence type="ECO:0000313" key="1">
    <source>
        <dbReference type="EMBL" id="AKH42726.1"/>
    </source>
</evidence>